<reference evidence="2 3" key="1">
    <citation type="submission" date="2019-07" db="EMBL/GenBank/DDBJ databases">
        <title>Genomic Encyclopedia of Type Strains, Phase I: the one thousand microbial genomes (KMG-I) project.</title>
        <authorList>
            <person name="Kyrpides N."/>
        </authorList>
    </citation>
    <scope>NUCLEOTIDE SEQUENCE [LARGE SCALE GENOMIC DNA]</scope>
    <source>
        <strain evidence="2 3">DSM 13558</strain>
    </source>
</reference>
<keyword evidence="1" id="KW-1133">Transmembrane helix</keyword>
<feature type="transmembrane region" description="Helical" evidence="1">
    <location>
        <begin position="6"/>
        <end position="25"/>
    </location>
</feature>
<keyword evidence="3" id="KW-1185">Reference proteome</keyword>
<keyword evidence="1" id="KW-0812">Transmembrane</keyword>
<evidence type="ECO:0000313" key="3">
    <source>
        <dbReference type="Proteomes" id="UP000315343"/>
    </source>
</evidence>
<dbReference type="AlphaFoldDB" id="A0A562J0P2"/>
<name>A0A562J0P2_9FIRM</name>
<organism evidence="2 3">
    <name type="scientific">Sedimentibacter saalensis</name>
    <dbReference type="NCBI Taxonomy" id="130788"/>
    <lineage>
        <taxon>Bacteria</taxon>
        <taxon>Bacillati</taxon>
        <taxon>Bacillota</taxon>
        <taxon>Tissierellia</taxon>
        <taxon>Sedimentibacter</taxon>
    </lineage>
</organism>
<sequence length="98" mass="11181">MRKLVLKILSVAVVIIFAAFLYMSVDNAQKGSDNEMYEILTDAIARSAVQCYAIEGFYPPDIEYLEENYGLVVNHDKYVISYNVFASNIMPEIEVFNK</sequence>
<dbReference type="OrthoDB" id="9815367at2"/>
<dbReference type="Proteomes" id="UP000315343">
    <property type="component" value="Unassembled WGS sequence"/>
</dbReference>
<keyword evidence="1" id="KW-0472">Membrane</keyword>
<gene>
    <name evidence="2" type="ORF">LY60_03642</name>
</gene>
<dbReference type="EMBL" id="VLKH01000019">
    <property type="protein sequence ID" value="TWH76384.1"/>
    <property type="molecule type" value="Genomic_DNA"/>
</dbReference>
<proteinExistence type="predicted"/>
<comment type="caution">
    <text evidence="2">The sequence shown here is derived from an EMBL/GenBank/DDBJ whole genome shotgun (WGS) entry which is preliminary data.</text>
</comment>
<accession>A0A562J0P2</accession>
<evidence type="ECO:0000256" key="1">
    <source>
        <dbReference type="SAM" id="Phobius"/>
    </source>
</evidence>
<evidence type="ECO:0000313" key="2">
    <source>
        <dbReference type="EMBL" id="TWH76384.1"/>
    </source>
</evidence>
<dbReference type="RefSeq" id="WP_145087078.1">
    <property type="nucleotide sequence ID" value="NZ_DAMBUX010000005.1"/>
</dbReference>
<protein>
    <submittedName>
        <fullName evidence="2">Uncharacterized protein</fullName>
    </submittedName>
</protein>